<dbReference type="EMBL" id="AP026933">
    <property type="protein sequence ID" value="BDT04211.1"/>
    <property type="molecule type" value="Genomic_DNA"/>
</dbReference>
<feature type="transmembrane region" description="Helical" evidence="1">
    <location>
        <begin position="321"/>
        <end position="343"/>
    </location>
</feature>
<feature type="transmembrane region" description="Helical" evidence="1">
    <location>
        <begin position="276"/>
        <end position="301"/>
    </location>
</feature>
<feature type="transmembrane region" description="Helical" evidence="1">
    <location>
        <begin position="201"/>
        <end position="223"/>
    </location>
</feature>
<dbReference type="Proteomes" id="UP001163387">
    <property type="component" value="Chromosome"/>
</dbReference>
<feature type="transmembrane region" description="Helical" evidence="1">
    <location>
        <begin position="363"/>
        <end position="384"/>
    </location>
</feature>
<feature type="transmembrane region" description="Helical" evidence="1">
    <location>
        <begin position="12"/>
        <end position="34"/>
    </location>
</feature>
<evidence type="ECO:0000313" key="2">
    <source>
        <dbReference type="EMBL" id="BDT04211.1"/>
    </source>
</evidence>
<gene>
    <name evidence="2" type="ORF">SHM_18570</name>
</gene>
<reference evidence="2 3" key="1">
    <citation type="journal article" date="2022" name="Front. Microbiol.">
        <title>Male-killing mechanisms vary between Spiroplasma species.</title>
        <authorList>
            <person name="Arai H."/>
            <person name="Inoue M."/>
            <person name="Kageyama D."/>
        </authorList>
    </citation>
    <scope>NUCLEOTIDE SEQUENCE [LARGE SCALE GENOMIC DNA]</scope>
    <source>
        <strain evidence="3">sHm</strain>
    </source>
</reference>
<keyword evidence="1" id="KW-0472">Membrane</keyword>
<organism evidence="2 3">
    <name type="scientific">Spiroplasma ixodetis</name>
    <dbReference type="NCBI Taxonomy" id="2141"/>
    <lineage>
        <taxon>Bacteria</taxon>
        <taxon>Bacillati</taxon>
        <taxon>Mycoplasmatota</taxon>
        <taxon>Mollicutes</taxon>
        <taxon>Entomoplasmatales</taxon>
        <taxon>Spiroplasmataceae</taxon>
        <taxon>Spiroplasma</taxon>
    </lineage>
</organism>
<proteinExistence type="predicted"/>
<feature type="transmembrane region" description="Helical" evidence="1">
    <location>
        <begin position="438"/>
        <end position="465"/>
    </location>
</feature>
<name>A0ABM8BWQ4_9MOLU</name>
<feature type="transmembrane region" description="Helical" evidence="1">
    <location>
        <begin position="46"/>
        <end position="73"/>
    </location>
</feature>
<keyword evidence="1" id="KW-1133">Transmembrane helix</keyword>
<sequence>MGEVMTTKKGIFNTIVGVIMTIVISILQLTFLYVTGLAYGEKINGLIRVIISFLTYLSLTEGGLGLITIFSLYRPLQNDDYETVNDIINTTRKNYHHSGRIYLIILVSAGFILGLASVHLPEIGLDMEIPFWQVALIIISLGSRELIFFYFSGAYQNLIQADQKGYLNRLIFIFSEIIMYILLMTLLVIRKSDGKPIDMYIPFFAYFVCGVLKAFVTFIVIKIEYPWLQHKKWTQQKRMLKQSWWVALNRLPDMIISNIDIILITLFLSLTTTSIYTIYIIIATTMRSIALILISSFREVFGYWIAKSGRIRWTVYTKFELYAYMIAGFLFINQFIITQYLVSALSITNINNSDGNFDSSKNLFINLFLSQPWFILLLSLKNTIQVATEPGKVIVNATVKHKETIWGSYIQSIINLVLGVILGWILSNLGWKHQSYQYLSLSLYMILLSGCIGWVYRLISIWVYVWKHLTYNSDLRFIIQNTLVLIIPILAVTLFGCLYFFDKYPPTYNFTDYSFVLRVIGYSLLYSSILIFGLAMTINFRQFWSIFNFKKFFTNLFSRKRKQKAFMNQEVQEFFKDSNKPKNNFTNKTFDWTATYQSTNMNVDNFIEQELLRRKKEVDIKSETKESENSSIRVGIYKIRG</sequence>
<evidence type="ECO:0000256" key="1">
    <source>
        <dbReference type="SAM" id="Phobius"/>
    </source>
</evidence>
<keyword evidence="3" id="KW-1185">Reference proteome</keyword>
<feature type="transmembrane region" description="Helical" evidence="1">
    <location>
        <begin position="101"/>
        <end position="120"/>
    </location>
</feature>
<feature type="transmembrane region" description="Helical" evidence="1">
    <location>
        <begin position="132"/>
        <end position="155"/>
    </location>
</feature>
<accession>A0ABM8BWQ4</accession>
<feature type="transmembrane region" description="Helical" evidence="1">
    <location>
        <begin position="244"/>
        <end position="270"/>
    </location>
</feature>
<feature type="transmembrane region" description="Helical" evidence="1">
    <location>
        <begin position="167"/>
        <end position="189"/>
    </location>
</feature>
<feature type="transmembrane region" description="Helical" evidence="1">
    <location>
        <begin position="521"/>
        <end position="540"/>
    </location>
</feature>
<evidence type="ECO:0000313" key="3">
    <source>
        <dbReference type="Proteomes" id="UP001163387"/>
    </source>
</evidence>
<feature type="transmembrane region" description="Helical" evidence="1">
    <location>
        <begin position="477"/>
        <end position="501"/>
    </location>
</feature>
<keyword evidence="1" id="KW-0812">Transmembrane</keyword>
<protein>
    <submittedName>
        <fullName evidence="2">Transporter</fullName>
    </submittedName>
</protein>
<feature type="transmembrane region" description="Helical" evidence="1">
    <location>
        <begin position="405"/>
        <end position="426"/>
    </location>
</feature>